<proteinExistence type="predicted"/>
<dbReference type="AlphaFoldDB" id="A0A644ZPG1"/>
<evidence type="ECO:0000313" key="2">
    <source>
        <dbReference type="EMBL" id="MPM42830.1"/>
    </source>
</evidence>
<gene>
    <name evidence="2" type="ORF">SDC9_89502</name>
</gene>
<comment type="caution">
    <text evidence="2">The sequence shown here is derived from an EMBL/GenBank/DDBJ whole genome shotgun (WGS) entry which is preliminary data.</text>
</comment>
<protein>
    <submittedName>
        <fullName evidence="2">Uncharacterized protein</fullName>
    </submittedName>
</protein>
<organism evidence="2">
    <name type="scientific">bioreactor metagenome</name>
    <dbReference type="NCBI Taxonomy" id="1076179"/>
    <lineage>
        <taxon>unclassified sequences</taxon>
        <taxon>metagenomes</taxon>
        <taxon>ecological metagenomes</taxon>
    </lineage>
</organism>
<name>A0A644ZPG1_9ZZZZ</name>
<reference evidence="2" key="1">
    <citation type="submission" date="2019-08" db="EMBL/GenBank/DDBJ databases">
        <authorList>
            <person name="Kucharzyk K."/>
            <person name="Murdoch R.W."/>
            <person name="Higgins S."/>
            <person name="Loffler F."/>
        </authorList>
    </citation>
    <scope>NUCLEOTIDE SEQUENCE</scope>
</reference>
<accession>A0A644ZPG1</accession>
<feature type="region of interest" description="Disordered" evidence="1">
    <location>
        <begin position="755"/>
        <end position="781"/>
    </location>
</feature>
<sequence>MLNNGIDILINGHIHDQEIISNVQGHLKCCSPQLFSDKTDLLGYSIFTFDNNNLSNIEYRQWVQRQRKFMAGRDFSGTESGICPFSVPEKLKDADFITQKLTSEFNKSMKSYSQTPEWIERILCTKSPNITTVEKGDKLDYIDIINKPKNYQVIAAPQFGLTCYSKYLVLKAWEIKKEKWIYFDCDSWSLSKAISEIEDALEEYNTSNLDVKCLLLDNWRNSLKDSSKIFSKLKNTFPNIPFIILSNFHDSVVIEGLDSEESHEGFEQLYLKELDKIGLRSIVKHFNEKQQIAEEDIVLERLNMDLIDLNIHRTPLNCIQLLIAFLNNFENRPINRSKVFSYLLKVIFDNPGNLFYGNSLDDNNSIFILGYFCEHLLRNDKESFTEKEFMTVTVPFAESNYNSTNISDLLQVLKQNQIVVNFNGFLRFRFTYWIYYFAASRMKISPEFAEYMFNQKHSLYYPEIIEFYTGTDGAREDAVKMIIDDLKGLTKKVHYRIGLKEDLNPFKEIKWSLNETVEGMTQEQLEENVQKSKLPDEIKDVVADKDYNSIKPYNQTIANFFEEYDVQNLMNLTRSASRALRNSEFITPDLKEELSESIFYSWKEIIRVLFLVAPVLAKNGFGGIGGARFHLSDEFPKEYGECLKNIVINMPFNVVNWYKDDFFSDKLIMLLNKYMVEFSDPTVRHIIALTICSGRPPKWQEAVNEYIGSIGKNSYYLGDLYTNLRYNYSNKHMAPKELKQTEKLIKSCWAKHKTGSPLPGRDTIAKVPDSTLPSRNLKDLE</sequence>
<dbReference type="EMBL" id="VSSQ01009873">
    <property type="protein sequence ID" value="MPM42830.1"/>
    <property type="molecule type" value="Genomic_DNA"/>
</dbReference>
<evidence type="ECO:0000256" key="1">
    <source>
        <dbReference type="SAM" id="MobiDB-lite"/>
    </source>
</evidence>